<keyword evidence="3" id="KW-0808">Transferase</keyword>
<dbReference type="OrthoDB" id="43862at2"/>
<dbReference type="RefSeq" id="WP_116224365.1">
    <property type="nucleotide sequence ID" value="NZ_AP018437.1"/>
</dbReference>
<evidence type="ECO:0000313" key="6">
    <source>
        <dbReference type="Proteomes" id="UP000256388"/>
    </source>
</evidence>
<keyword evidence="5" id="KW-0830">Ubiquinone</keyword>
<sequence>MEEQQHIIETFSEMAPRYESLMNSELTRFWGFTYENFVGEFLEGLQTNSEDIILDIATGTAFIPSYLIRHRKPFKKIIGLDLTFHMLHNAGRNIPNSDKYERPELICASAHEMPLKPASIDRAICCLATHHMNADLLLTNIFTSLKPGGVAHLADAGGSSKWKNGIIRFFIKSIAFMYFLITENYSRAIAESSAIANIHTTTEWTSIAEAEGFININIQELKSKKFWAPNPITMKFEKPEE</sequence>
<dbReference type="InterPro" id="IPR051052">
    <property type="entry name" value="Diverse_substrate_MTase"/>
</dbReference>
<dbReference type="EMBL" id="QUMS01000001">
    <property type="protein sequence ID" value="REG11230.1"/>
    <property type="molecule type" value="Genomic_DNA"/>
</dbReference>
<name>A0A347ZSC4_9CHLR</name>
<dbReference type="GO" id="GO:0008757">
    <property type="term" value="F:S-adenosylmethionine-dependent methyltransferase activity"/>
    <property type="evidence" value="ECO:0007669"/>
    <property type="project" value="InterPro"/>
</dbReference>
<evidence type="ECO:0000256" key="1">
    <source>
        <dbReference type="ARBA" id="ARBA00008361"/>
    </source>
</evidence>
<dbReference type="Gene3D" id="3.40.50.150">
    <property type="entry name" value="Vaccinia Virus protein VP39"/>
    <property type="match status" value="1"/>
</dbReference>
<protein>
    <submittedName>
        <fullName evidence="5">Ubiquinone/menaquinone biosynthesis C-methylase UbiE</fullName>
    </submittedName>
</protein>
<dbReference type="CDD" id="cd02440">
    <property type="entry name" value="AdoMet_MTases"/>
    <property type="match status" value="1"/>
</dbReference>
<dbReference type="PANTHER" id="PTHR44942">
    <property type="entry name" value="METHYLTRANSF_11 DOMAIN-CONTAINING PROTEIN"/>
    <property type="match status" value="1"/>
</dbReference>
<comment type="caution">
    <text evidence="5">The sequence shown here is derived from an EMBL/GenBank/DDBJ whole genome shotgun (WGS) entry which is preliminary data.</text>
</comment>
<dbReference type="Proteomes" id="UP000256388">
    <property type="component" value="Unassembled WGS sequence"/>
</dbReference>
<proteinExistence type="inferred from homology"/>
<dbReference type="PANTHER" id="PTHR44942:SF4">
    <property type="entry name" value="METHYLTRANSFERASE TYPE 11 DOMAIN-CONTAINING PROTEIN"/>
    <property type="match status" value="1"/>
</dbReference>
<dbReference type="SUPFAM" id="SSF53335">
    <property type="entry name" value="S-adenosyl-L-methionine-dependent methyltransferases"/>
    <property type="match status" value="1"/>
</dbReference>
<evidence type="ECO:0000259" key="4">
    <source>
        <dbReference type="Pfam" id="PF08241"/>
    </source>
</evidence>
<keyword evidence="2 5" id="KW-0489">Methyltransferase</keyword>
<accession>A0A347ZSC4</accession>
<dbReference type="Pfam" id="PF08241">
    <property type="entry name" value="Methyltransf_11"/>
    <property type="match status" value="1"/>
</dbReference>
<comment type="similarity">
    <text evidence="1">Belongs to the methyltransferase superfamily.</text>
</comment>
<reference evidence="5 6" key="1">
    <citation type="submission" date="2018-08" db="EMBL/GenBank/DDBJ databases">
        <title>Genomic Encyclopedia of Type Strains, Phase IV (KMG-IV): sequencing the most valuable type-strain genomes for metagenomic binning, comparative biology and taxonomic classification.</title>
        <authorList>
            <person name="Goeker M."/>
        </authorList>
    </citation>
    <scope>NUCLEOTIDE SEQUENCE [LARGE SCALE GENOMIC DNA]</scope>
    <source>
        <strain evidence="5 6">DSM 23923</strain>
    </source>
</reference>
<feature type="domain" description="Methyltransferase type 11" evidence="4">
    <location>
        <begin position="54"/>
        <end position="151"/>
    </location>
</feature>
<evidence type="ECO:0000313" key="5">
    <source>
        <dbReference type="EMBL" id="REG11230.1"/>
    </source>
</evidence>
<gene>
    <name evidence="5" type="ORF">DFR64_1107</name>
</gene>
<dbReference type="AlphaFoldDB" id="A0A347ZSC4"/>
<dbReference type="GO" id="GO:0032259">
    <property type="term" value="P:methylation"/>
    <property type="evidence" value="ECO:0007669"/>
    <property type="project" value="UniProtKB-KW"/>
</dbReference>
<organism evidence="5 6">
    <name type="scientific">Pelolinea submarina</name>
    <dbReference type="NCBI Taxonomy" id="913107"/>
    <lineage>
        <taxon>Bacteria</taxon>
        <taxon>Bacillati</taxon>
        <taxon>Chloroflexota</taxon>
        <taxon>Anaerolineae</taxon>
        <taxon>Anaerolineales</taxon>
        <taxon>Anaerolineaceae</taxon>
        <taxon>Pelolinea</taxon>
    </lineage>
</organism>
<evidence type="ECO:0000256" key="2">
    <source>
        <dbReference type="ARBA" id="ARBA00022603"/>
    </source>
</evidence>
<keyword evidence="6" id="KW-1185">Reference proteome</keyword>
<dbReference type="InterPro" id="IPR013216">
    <property type="entry name" value="Methyltransf_11"/>
</dbReference>
<evidence type="ECO:0000256" key="3">
    <source>
        <dbReference type="ARBA" id="ARBA00022679"/>
    </source>
</evidence>
<dbReference type="InterPro" id="IPR029063">
    <property type="entry name" value="SAM-dependent_MTases_sf"/>
</dbReference>